<evidence type="ECO:0000256" key="2">
    <source>
        <dbReference type="ARBA" id="ARBA00012255"/>
    </source>
</evidence>
<evidence type="ECO:0000256" key="6">
    <source>
        <dbReference type="ARBA" id="ARBA00042471"/>
    </source>
</evidence>
<accession>K1W2R0</accession>
<evidence type="ECO:0000256" key="3">
    <source>
        <dbReference type="ARBA" id="ARBA00022801"/>
    </source>
</evidence>
<evidence type="ECO:0000256" key="5">
    <source>
        <dbReference type="ARBA" id="ARBA00042398"/>
    </source>
</evidence>
<dbReference type="InterPro" id="IPR036705">
    <property type="entry name" value="Ribosyl_crysJ1_sf"/>
</dbReference>
<comment type="similarity">
    <text evidence="1">Belongs to the ADP-ribosylglycohydrolase family.</text>
</comment>
<dbReference type="Proteomes" id="UP000006757">
    <property type="component" value="Unassembled WGS sequence"/>
</dbReference>
<dbReference type="SUPFAM" id="SSF101478">
    <property type="entry name" value="ADP-ribosylglycohydrolase"/>
    <property type="match status" value="1"/>
</dbReference>
<dbReference type="Gene3D" id="1.10.4080.10">
    <property type="entry name" value="ADP-ribosylation/Crystallin J1"/>
    <property type="match status" value="1"/>
</dbReference>
<evidence type="ECO:0000256" key="11">
    <source>
        <dbReference type="ARBA" id="ARBA00049015"/>
    </source>
</evidence>
<dbReference type="GO" id="GO:0004649">
    <property type="term" value="F:poly(ADP-ribose) glycohydrolase activity"/>
    <property type="evidence" value="ECO:0007669"/>
    <property type="project" value="UniProtKB-EC"/>
</dbReference>
<dbReference type="PANTHER" id="PTHR16222">
    <property type="entry name" value="ADP-RIBOSYLGLYCOHYDROLASE"/>
    <property type="match status" value="1"/>
</dbReference>
<evidence type="ECO:0000256" key="9">
    <source>
        <dbReference type="ARBA" id="ARBA00043187"/>
    </source>
</evidence>
<dbReference type="InterPro" id="IPR005502">
    <property type="entry name" value="Ribosyl_crysJ1"/>
</dbReference>
<dbReference type="InParanoid" id="K1W2R0"/>
<keyword evidence="3" id="KW-0378">Hydrolase</keyword>
<dbReference type="HOGENOM" id="CLU_024566_4_0_1"/>
<reference evidence="12 13" key="1">
    <citation type="journal article" date="2012" name="Eukaryot. Cell">
        <title>Genome sequence of the Trichosporon asahii environmental strain CBS 8904.</title>
        <authorList>
            <person name="Yang R.Y."/>
            <person name="Li H.T."/>
            <person name="Zhu H."/>
            <person name="Zhou G.P."/>
            <person name="Wang M."/>
            <person name="Wang L."/>
        </authorList>
    </citation>
    <scope>NUCLEOTIDE SEQUENCE [LARGE SCALE GENOMIC DNA]</scope>
    <source>
        <strain evidence="12 13">CBS 8904</strain>
    </source>
</reference>
<dbReference type="InterPro" id="IPR050792">
    <property type="entry name" value="ADP-ribosylglycohydrolase"/>
</dbReference>
<organism evidence="12 13">
    <name type="scientific">Trichosporon asahii var. asahii (strain CBS 8904)</name>
    <name type="common">Yeast</name>
    <dbReference type="NCBI Taxonomy" id="1220162"/>
    <lineage>
        <taxon>Eukaryota</taxon>
        <taxon>Fungi</taxon>
        <taxon>Dikarya</taxon>
        <taxon>Basidiomycota</taxon>
        <taxon>Agaricomycotina</taxon>
        <taxon>Tremellomycetes</taxon>
        <taxon>Trichosporonales</taxon>
        <taxon>Trichosporonaceae</taxon>
        <taxon>Trichosporon</taxon>
    </lineage>
</organism>
<dbReference type="AlphaFoldDB" id="K1W2R0"/>
<evidence type="ECO:0000256" key="7">
    <source>
        <dbReference type="ARBA" id="ARBA00042722"/>
    </source>
</evidence>
<keyword evidence="13" id="KW-1185">Reference proteome</keyword>
<evidence type="ECO:0000313" key="12">
    <source>
        <dbReference type="EMBL" id="EKD03173.1"/>
    </source>
</evidence>
<sequence length="326" mass="34666">MAPAPAFNRQHATGSVLGLATGEALALPYVSSPEKVDKGVTMISGGDWSEGEWGPSTAMALAVLSAMNEAVIYNREKWADYLAVRWVEWAHSEGKGLDSRTRDLLRSVSREEASEEALASRAKASGGAGALPVAHVAPLALLFLGEDQEADLAKAADRLARMTHPEEDAREAAVLVALMMQQAARYGSVSIEEQIKYLPTGSQDKWEQLLKEGGDAASFNSIHVKSSDANKASVAVLQSAVAAFRSRSAVENVLIQAVRSTANAHVAAVAGALTGGDEGSRELPATWTSKLHGENLNGRGSAVDAITKDVENVVNRTYQWDPYKVD</sequence>
<evidence type="ECO:0000256" key="10">
    <source>
        <dbReference type="ARBA" id="ARBA00043193"/>
    </source>
</evidence>
<dbReference type="EC" id="3.2.1.143" evidence="2"/>
<evidence type="ECO:0000313" key="13">
    <source>
        <dbReference type="Proteomes" id="UP000006757"/>
    </source>
</evidence>
<evidence type="ECO:0000256" key="1">
    <source>
        <dbReference type="ARBA" id="ARBA00010702"/>
    </source>
</evidence>
<proteinExistence type="inferred from homology"/>
<dbReference type="EMBL" id="AMBO01000268">
    <property type="protein sequence ID" value="EKD03173.1"/>
    <property type="molecule type" value="Genomic_DNA"/>
</dbReference>
<evidence type="ECO:0000256" key="4">
    <source>
        <dbReference type="ARBA" id="ARBA00041057"/>
    </source>
</evidence>
<comment type="caution">
    <text evidence="12">The sequence shown here is derived from an EMBL/GenBank/DDBJ whole genome shotgun (WGS) entry which is preliminary data.</text>
</comment>
<dbReference type="eggNOG" id="ENOG502RE1G">
    <property type="taxonomic scope" value="Eukaryota"/>
</dbReference>
<protein>
    <recommendedName>
        <fullName evidence="4">ADP-ribosylhydrolase ARH3</fullName>
        <ecNumber evidence="2">3.2.1.143</ecNumber>
    </recommendedName>
    <alternativeName>
        <fullName evidence="5">ADP-ribose glycohydrolase ARH3</fullName>
    </alternativeName>
    <alternativeName>
        <fullName evidence="6">ADP-ribosylhydrolase 3</fullName>
    </alternativeName>
    <alternativeName>
        <fullName evidence="9">O-acetyl-ADP-ribose deacetylase ARH3</fullName>
    </alternativeName>
    <alternativeName>
        <fullName evidence="10">Poly(ADP-ribose) glycohydrolase ARH3</fullName>
    </alternativeName>
    <alternativeName>
        <fullName evidence="8">[Protein ADP-ribosylarginine] hydrolase-like protein 2</fullName>
    </alternativeName>
    <alternativeName>
        <fullName evidence="7">[Protein ADP-ribosylserine] hydrolase</fullName>
    </alternativeName>
</protein>
<dbReference type="PANTHER" id="PTHR16222:SF24">
    <property type="entry name" value="ADP-RIBOSYLHYDROLASE ARH3"/>
    <property type="match status" value="1"/>
</dbReference>
<name>K1W2R0_TRIAC</name>
<comment type="catalytic activity">
    <reaction evidence="11">
        <text>alpha-NAD(+) + H2O = ADP-D-ribose + nicotinamide + H(+)</text>
        <dbReference type="Rhea" id="RHEA:68792"/>
        <dbReference type="ChEBI" id="CHEBI:15377"/>
        <dbReference type="ChEBI" id="CHEBI:15378"/>
        <dbReference type="ChEBI" id="CHEBI:17154"/>
        <dbReference type="ChEBI" id="CHEBI:57967"/>
        <dbReference type="ChEBI" id="CHEBI:77017"/>
    </reaction>
</comment>
<gene>
    <name evidence="12" type="ORF">A1Q2_02622</name>
</gene>
<dbReference type="Pfam" id="PF03747">
    <property type="entry name" value="ADP_ribosyl_GH"/>
    <property type="match status" value="1"/>
</dbReference>
<evidence type="ECO:0000256" key="8">
    <source>
        <dbReference type="ARBA" id="ARBA00042850"/>
    </source>
</evidence>